<dbReference type="Proteomes" id="UP000186905">
    <property type="component" value="Unassembled WGS sequence"/>
</dbReference>
<dbReference type="EMBL" id="MJIL01000088">
    <property type="protein sequence ID" value="OLQ73130.1"/>
    <property type="molecule type" value="Genomic_DNA"/>
</dbReference>
<keyword evidence="4 9" id="KW-0560">Oxidoreductase</keyword>
<evidence type="ECO:0000313" key="14">
    <source>
        <dbReference type="Proteomes" id="UP000186905"/>
    </source>
</evidence>
<evidence type="ECO:0000256" key="9">
    <source>
        <dbReference type="HAMAP-Rule" id="MF_01838"/>
    </source>
</evidence>
<name>A0A1Q9GFM6_9GAMM</name>
<dbReference type="InterPro" id="IPR024910">
    <property type="entry name" value="Enoyl-CoA_Rdtase_cat_dom"/>
</dbReference>
<evidence type="ECO:0000256" key="8">
    <source>
        <dbReference type="ARBA" id="ARBA00048302"/>
    </source>
</evidence>
<protein>
    <recommendedName>
        <fullName evidence="9">Enoyl-[acyl-carrier-protein] reductase [NADH]</fullName>
        <shortName evidence="9">ENR</shortName>
        <ecNumber evidence="9">1.3.1.9</ecNumber>
    </recommendedName>
</protein>
<dbReference type="OrthoDB" id="9802260at2"/>
<dbReference type="GO" id="GO:0004318">
    <property type="term" value="F:enoyl-[acyl-carrier-protein] reductase (NADH) activity"/>
    <property type="evidence" value="ECO:0007669"/>
    <property type="project" value="UniProtKB-UniRule"/>
</dbReference>
<feature type="binding site" evidence="9">
    <location>
        <begin position="275"/>
        <end position="277"/>
    </location>
    <ligand>
        <name>NAD(+)</name>
        <dbReference type="ChEBI" id="CHEBI:57540"/>
    </ligand>
</feature>
<evidence type="ECO:0000256" key="6">
    <source>
        <dbReference type="ARBA" id="ARBA00023098"/>
    </source>
</evidence>
<dbReference type="InterPro" id="IPR010758">
    <property type="entry name" value="Trans-2-enoyl-CoA_reductase"/>
</dbReference>
<feature type="binding site" evidence="9">
    <location>
        <begin position="141"/>
        <end position="142"/>
    </location>
    <ligand>
        <name>NAD(+)</name>
        <dbReference type="ChEBI" id="CHEBI:57540"/>
    </ligand>
</feature>
<dbReference type="GO" id="GO:0050343">
    <property type="term" value="F:trans-2-enoyl-CoA reductase (NADH) activity"/>
    <property type="evidence" value="ECO:0007669"/>
    <property type="project" value="UniProtKB-EC"/>
</dbReference>
<feature type="active site" description="Proton donor" evidence="9">
    <location>
        <position position="237"/>
    </location>
</feature>
<sequence length="400" mass="44064">MIIEPVVKGVVARSAHPYGCQQAIRNQINYVSSAEPIVGGPKKVLVLGASSGFGLASRIALAFGGSNADTIGVSFERGPSEKGVGTAGWYNNIFFREEAEKQGLVGKNFVGDAFSTSMRQQVIDYIKVEFGGKLDLVVYSLATGVRPDPETGEMWRSSIKTIGESVTGPTINIETDTMEPMIIDTATEEEIEATKKVMGGEDWESWIDILSEAGVLADGCKTVAYSYIGPEATYPIYHKGTLGRAKTHLHATGDLLNDKLARIGGEAYVSVCKALVTKASVFIPAFSPYILALFKVMQDKGVHEGCIEQMQRLYSQRLYGPHQHVPVDEKRLIRIDDWELDDDVQRQVSQLMAQITPENFTTVGDYQRYKTDFMQLNGFWLDGVDYQERVNLEALKALTP</sequence>
<dbReference type="Pfam" id="PF12241">
    <property type="entry name" value="Enoyl_reductase"/>
    <property type="match status" value="1"/>
</dbReference>
<comment type="catalytic activity">
    <reaction evidence="9">
        <text>a 2,3-saturated acyl-[ACP] + NAD(+) = a (2E)-enoyl-[ACP] + NADH + H(+)</text>
        <dbReference type="Rhea" id="RHEA:10240"/>
        <dbReference type="Rhea" id="RHEA-COMP:9925"/>
        <dbReference type="Rhea" id="RHEA-COMP:9926"/>
        <dbReference type="ChEBI" id="CHEBI:15378"/>
        <dbReference type="ChEBI" id="CHEBI:57540"/>
        <dbReference type="ChEBI" id="CHEBI:57945"/>
        <dbReference type="ChEBI" id="CHEBI:78784"/>
        <dbReference type="ChEBI" id="CHEBI:78785"/>
        <dbReference type="EC" id="1.3.1.9"/>
    </reaction>
</comment>
<keyword evidence="14" id="KW-1185">Reference proteome</keyword>
<dbReference type="PANTHER" id="PTHR37480:SF1">
    <property type="entry name" value="ENOYL-[ACYL-CARRIER-PROTEIN] REDUCTASE [NADH]"/>
    <property type="match status" value="1"/>
</dbReference>
<keyword evidence="7 9" id="KW-0275">Fatty acid biosynthesis</keyword>
<dbReference type="UniPathway" id="UPA00094"/>
<dbReference type="GO" id="GO:0051287">
    <property type="term" value="F:NAD binding"/>
    <property type="evidence" value="ECO:0007669"/>
    <property type="project" value="UniProtKB-UniRule"/>
</dbReference>
<comment type="catalytic activity">
    <reaction evidence="8">
        <text>a 2,3-saturated acyl-CoA + NAD(+) = a (2E)-enoyl-CoA + NADH + H(+)</text>
        <dbReference type="Rhea" id="RHEA:18177"/>
        <dbReference type="ChEBI" id="CHEBI:15378"/>
        <dbReference type="ChEBI" id="CHEBI:57540"/>
        <dbReference type="ChEBI" id="CHEBI:57945"/>
        <dbReference type="ChEBI" id="CHEBI:58856"/>
        <dbReference type="ChEBI" id="CHEBI:65111"/>
        <dbReference type="EC" id="1.3.1.44"/>
    </reaction>
</comment>
<dbReference type="PANTHER" id="PTHR37480">
    <property type="entry name" value="ENOYL-[ACYL-CARRIER-PROTEIN] REDUCTASE [NADH]"/>
    <property type="match status" value="1"/>
</dbReference>
<feature type="domain" description="Trans-2-enoyl-CoA reductase catalytic" evidence="11">
    <location>
        <begin position="84"/>
        <end position="319"/>
    </location>
</feature>
<evidence type="ECO:0000256" key="4">
    <source>
        <dbReference type="ARBA" id="ARBA00023002"/>
    </source>
</evidence>
<feature type="binding site" evidence="9">
    <location>
        <begin position="75"/>
        <end position="76"/>
    </location>
    <ligand>
        <name>NAD(+)</name>
        <dbReference type="ChEBI" id="CHEBI:57540"/>
    </ligand>
</feature>
<comment type="pathway">
    <text evidence="9">Lipid metabolism; fatty acid biosynthesis.</text>
</comment>
<feature type="binding site" evidence="9">
    <location>
        <position position="227"/>
    </location>
    <ligand>
        <name>substrate</name>
    </ligand>
</feature>
<evidence type="ECO:0000259" key="12">
    <source>
        <dbReference type="Pfam" id="PF12242"/>
    </source>
</evidence>
<keyword evidence="6 9" id="KW-0443">Lipid metabolism</keyword>
<dbReference type="NCBIfam" id="NF010177">
    <property type="entry name" value="PRK13656.1"/>
    <property type="match status" value="1"/>
</dbReference>
<evidence type="ECO:0000256" key="7">
    <source>
        <dbReference type="ARBA" id="ARBA00023160"/>
    </source>
</evidence>
<dbReference type="GO" id="GO:0006633">
    <property type="term" value="P:fatty acid biosynthetic process"/>
    <property type="evidence" value="ECO:0007669"/>
    <property type="project" value="UniProtKB-UniRule"/>
</dbReference>
<organism evidence="13 14">
    <name type="scientific">Photobacterium proteolyticum</name>
    <dbReference type="NCBI Taxonomy" id="1903952"/>
    <lineage>
        <taxon>Bacteria</taxon>
        <taxon>Pseudomonadati</taxon>
        <taxon>Pseudomonadota</taxon>
        <taxon>Gammaproteobacteria</taxon>
        <taxon>Vibrionales</taxon>
        <taxon>Vibrionaceae</taxon>
        <taxon>Photobacterium</taxon>
    </lineage>
</organism>
<keyword evidence="3 9" id="KW-0276">Fatty acid metabolism</keyword>
<proteinExistence type="inferred from homology"/>
<evidence type="ECO:0000256" key="1">
    <source>
        <dbReference type="ARBA" id="ARBA00011245"/>
    </source>
</evidence>
<dbReference type="HAMAP" id="MF_01838">
    <property type="entry name" value="FabV_reductase"/>
    <property type="match status" value="1"/>
</dbReference>
<evidence type="ECO:0000313" key="13">
    <source>
        <dbReference type="EMBL" id="OLQ73130.1"/>
    </source>
</evidence>
<evidence type="ECO:0000259" key="10">
    <source>
        <dbReference type="Pfam" id="PF07055"/>
    </source>
</evidence>
<keyword evidence="5 9" id="KW-0520">NAD</keyword>
<comment type="function">
    <text evidence="9">Involved in the final reduction of the elongation cycle of fatty acid synthesis (FAS II). Catalyzes the reduction of a carbon-carbon double bond in an enoyl moiety that is covalently linked to an acyl carrier protein (ACP).</text>
</comment>
<feature type="domain" description="Trans-2-enoyl-CoA reductase-like NAD(P)H binding" evidence="12">
    <location>
        <begin position="2"/>
        <end position="81"/>
    </location>
</feature>
<dbReference type="Pfam" id="PF07055">
    <property type="entry name" value="Eno-Rase_FAD_bd"/>
    <property type="match status" value="1"/>
</dbReference>
<evidence type="ECO:0000259" key="11">
    <source>
        <dbReference type="Pfam" id="PF12241"/>
    </source>
</evidence>
<dbReference type="Gene3D" id="3.40.50.720">
    <property type="entry name" value="NAD(P)-binding Rossmann-like Domain"/>
    <property type="match status" value="1"/>
</dbReference>
<feature type="site" description="Plays an important role in discriminating NADH against NADPH" evidence="9">
    <location>
        <position position="76"/>
    </location>
</feature>
<dbReference type="InterPro" id="IPR024906">
    <property type="entry name" value="Eno_Rdtase_FAD-bd_dom"/>
</dbReference>
<evidence type="ECO:0000256" key="5">
    <source>
        <dbReference type="ARBA" id="ARBA00023027"/>
    </source>
</evidence>
<dbReference type="SUPFAM" id="SSF51735">
    <property type="entry name" value="NAD(P)-binding Rossmann-fold domains"/>
    <property type="match status" value="1"/>
</dbReference>
<dbReference type="AlphaFoldDB" id="A0A1Q9GFM6"/>
<dbReference type="EC" id="1.3.1.9" evidence="9"/>
<gene>
    <name evidence="9" type="primary">fabV</name>
    <name evidence="13" type="ORF">BIT28_25220</name>
</gene>
<comment type="similarity">
    <text evidence="9">Belongs to the TER reductase family.</text>
</comment>
<evidence type="ECO:0000256" key="2">
    <source>
        <dbReference type="ARBA" id="ARBA00022516"/>
    </source>
</evidence>
<keyword evidence="2 9" id="KW-0444">Lipid biosynthesis</keyword>
<comment type="subunit">
    <text evidence="1 9">Monomer.</text>
</comment>
<dbReference type="RefSeq" id="WP_075766596.1">
    <property type="nucleotide sequence ID" value="NZ_MJIL01000088.1"/>
</dbReference>
<feature type="domain" description="Enoyl reductase FAD binding" evidence="10">
    <location>
        <begin position="327"/>
        <end position="390"/>
    </location>
</feature>
<evidence type="ECO:0000256" key="3">
    <source>
        <dbReference type="ARBA" id="ARBA00022832"/>
    </source>
</evidence>
<feature type="binding site" evidence="9">
    <location>
        <begin position="48"/>
        <end position="53"/>
    </location>
    <ligand>
        <name>NAD(+)</name>
        <dbReference type="ChEBI" id="CHEBI:57540"/>
    </ligand>
</feature>
<dbReference type="InterPro" id="IPR050048">
    <property type="entry name" value="FabV-like_NADH_b"/>
</dbReference>
<accession>A0A1Q9GFM6</accession>
<dbReference type="NCBIfam" id="NF043048">
    <property type="entry name" value="EnoyACPredFabV"/>
    <property type="match status" value="1"/>
</dbReference>
<feature type="binding site" evidence="9">
    <location>
        <position position="246"/>
    </location>
    <ligand>
        <name>NAD(+)</name>
        <dbReference type="ChEBI" id="CHEBI:57540"/>
    </ligand>
</feature>
<comment type="caution">
    <text evidence="13">The sequence shown here is derived from an EMBL/GenBank/DDBJ whole genome shotgun (WGS) entry which is preliminary data.</text>
</comment>
<feature type="binding site" evidence="9">
    <location>
        <begin position="112"/>
        <end position="113"/>
    </location>
    <ligand>
        <name>NAD(+)</name>
        <dbReference type="ChEBI" id="CHEBI:57540"/>
    </ligand>
</feature>
<dbReference type="InterPro" id="IPR036291">
    <property type="entry name" value="NAD(P)-bd_dom_sf"/>
</dbReference>
<dbReference type="STRING" id="1903952.BIT28_25220"/>
<reference evidence="13 14" key="1">
    <citation type="submission" date="2016-09" db="EMBL/GenBank/DDBJ databases">
        <title>Photobacterium proteolyticum sp. nov. a protease producing bacterium isolated from ocean sediments of Laizhou Bay.</title>
        <authorList>
            <person name="Li Y."/>
        </authorList>
    </citation>
    <scope>NUCLEOTIDE SEQUENCE [LARGE SCALE GENOMIC DNA]</scope>
    <source>
        <strain evidence="13 14">13-12</strain>
    </source>
</reference>
<dbReference type="Pfam" id="PF12242">
    <property type="entry name" value="Eno-Rase_NADH_b"/>
    <property type="match status" value="1"/>
</dbReference>